<dbReference type="GO" id="GO:0045211">
    <property type="term" value="C:postsynaptic membrane"/>
    <property type="evidence" value="ECO:0007669"/>
    <property type="project" value="UniProtKB-SubCell"/>
</dbReference>
<dbReference type="PANTHER" id="PTHR32546">
    <property type="entry name" value="G-PROTEIN COUPLED RECEPTOR 158-RELATED"/>
    <property type="match status" value="1"/>
</dbReference>
<keyword evidence="10" id="KW-1015">Disulfide bond</keyword>
<evidence type="ECO:0000256" key="9">
    <source>
        <dbReference type="ARBA" id="ARBA00023136"/>
    </source>
</evidence>
<keyword evidence="6 18" id="KW-1133">Transmembrane helix</keyword>
<dbReference type="CDD" id="cd15293">
    <property type="entry name" value="7tmC_GPR158-like"/>
    <property type="match status" value="1"/>
</dbReference>
<keyword evidence="7" id="KW-0770">Synapse</keyword>
<feature type="transmembrane region" description="Helical" evidence="18">
    <location>
        <begin position="469"/>
        <end position="491"/>
    </location>
</feature>
<keyword evidence="11" id="KW-0675">Receptor</keyword>
<feature type="transmembrane region" description="Helical" evidence="18">
    <location>
        <begin position="436"/>
        <end position="457"/>
    </location>
</feature>
<proteinExistence type="inferred from homology"/>
<comment type="subcellular location">
    <subcellularLocation>
        <location evidence="1">Cell projection</location>
        <location evidence="1">Neuron projection</location>
    </subcellularLocation>
    <subcellularLocation>
        <location evidence="16">Postsynaptic cell membrane</location>
        <topology evidence="16">Multi-pass membrane protein</topology>
    </subcellularLocation>
</comment>
<dbReference type="Pfam" id="PF00003">
    <property type="entry name" value="7tm_3"/>
    <property type="match status" value="1"/>
</dbReference>
<keyword evidence="5" id="KW-0732">Signal</keyword>
<keyword evidence="13" id="KW-0807">Transducer</keyword>
<dbReference type="CDD" id="cd12913">
    <property type="entry name" value="PDC1_MCP_like"/>
    <property type="match status" value="1"/>
</dbReference>
<dbReference type="GO" id="GO:0004930">
    <property type="term" value="F:G protein-coupled receptor activity"/>
    <property type="evidence" value="ECO:0007669"/>
    <property type="project" value="UniProtKB-KW"/>
</dbReference>
<feature type="transmembrane region" description="Helical" evidence="18">
    <location>
        <begin position="555"/>
        <end position="575"/>
    </location>
</feature>
<evidence type="ECO:0000313" key="20">
    <source>
        <dbReference type="EMBL" id="KAK3086038.1"/>
    </source>
</evidence>
<evidence type="ECO:0000256" key="2">
    <source>
        <dbReference type="ARBA" id="ARBA00007242"/>
    </source>
</evidence>
<dbReference type="InterPro" id="IPR017978">
    <property type="entry name" value="GPCR_3_C"/>
</dbReference>
<name>A0AA89BKL4_PINIB</name>
<keyword evidence="14" id="KW-0628">Postsynaptic cell membrane</keyword>
<evidence type="ECO:0000256" key="14">
    <source>
        <dbReference type="ARBA" id="ARBA00023257"/>
    </source>
</evidence>
<dbReference type="Gene3D" id="3.30.450.20">
    <property type="entry name" value="PAS domain"/>
    <property type="match status" value="1"/>
</dbReference>
<dbReference type="PROSITE" id="PS50259">
    <property type="entry name" value="G_PROTEIN_RECEP_F3_4"/>
    <property type="match status" value="1"/>
</dbReference>
<evidence type="ECO:0000256" key="5">
    <source>
        <dbReference type="ARBA" id="ARBA00022729"/>
    </source>
</evidence>
<accession>A0AA89BKL4</accession>
<evidence type="ECO:0000256" key="3">
    <source>
        <dbReference type="ARBA" id="ARBA00022475"/>
    </source>
</evidence>
<keyword evidence="12" id="KW-0325">Glycoprotein</keyword>
<keyword evidence="9 18" id="KW-0472">Membrane</keyword>
<feature type="transmembrane region" description="Helical" evidence="18">
    <location>
        <begin position="621"/>
        <end position="641"/>
    </location>
</feature>
<dbReference type="EMBL" id="VSWD01000012">
    <property type="protein sequence ID" value="KAK3086038.1"/>
    <property type="molecule type" value="Genomic_DNA"/>
</dbReference>
<evidence type="ECO:0000256" key="6">
    <source>
        <dbReference type="ARBA" id="ARBA00022989"/>
    </source>
</evidence>
<comment type="caution">
    <text evidence="20">The sequence shown here is derived from an EMBL/GenBank/DDBJ whole genome shotgun (WGS) entry which is preliminary data.</text>
</comment>
<dbReference type="InterPro" id="IPR043458">
    <property type="entry name" value="GPR158/179"/>
</dbReference>
<feature type="region of interest" description="Disordered" evidence="17">
    <location>
        <begin position="746"/>
        <end position="767"/>
    </location>
</feature>
<feature type="transmembrane region" description="Helical" evidence="18">
    <location>
        <begin position="512"/>
        <end position="535"/>
    </location>
</feature>
<dbReference type="Pfam" id="PF22572">
    <property type="entry name" value="GPR158_179_EC"/>
    <property type="match status" value="1"/>
</dbReference>
<evidence type="ECO:0000256" key="17">
    <source>
        <dbReference type="SAM" id="MobiDB-lite"/>
    </source>
</evidence>
<feature type="compositionally biased region" description="Low complexity" evidence="17">
    <location>
        <begin position="756"/>
        <end position="766"/>
    </location>
</feature>
<organism evidence="20 21">
    <name type="scientific">Pinctada imbricata</name>
    <name type="common">Atlantic pearl-oyster</name>
    <name type="synonym">Pinctada martensii</name>
    <dbReference type="NCBI Taxonomy" id="66713"/>
    <lineage>
        <taxon>Eukaryota</taxon>
        <taxon>Metazoa</taxon>
        <taxon>Spiralia</taxon>
        <taxon>Lophotrochozoa</taxon>
        <taxon>Mollusca</taxon>
        <taxon>Bivalvia</taxon>
        <taxon>Autobranchia</taxon>
        <taxon>Pteriomorphia</taxon>
        <taxon>Pterioida</taxon>
        <taxon>Pterioidea</taxon>
        <taxon>Pteriidae</taxon>
        <taxon>Pinctada</taxon>
    </lineage>
</organism>
<feature type="transmembrane region" description="Helical" evidence="18">
    <location>
        <begin position="587"/>
        <end position="609"/>
    </location>
</feature>
<evidence type="ECO:0000256" key="7">
    <source>
        <dbReference type="ARBA" id="ARBA00023018"/>
    </source>
</evidence>
<gene>
    <name evidence="20" type="ORF">FSP39_012467</name>
</gene>
<sequence>MLYLDPTIIVYRYGMLLATYVFAISWSSNFEYSENAPPHIIALNQNFTEVKICSSDSERDVVADFLDQVEKYENKENCSVGTNHNLGTGVIQQYGINKFKKQAITAVNRANLLTRIWKEADKGVIDSERFFYSQVRSLVEADEYIFAAGNCYDLNSYKNYTRFCPYAYRTENGTILAKDLSFNYEYDVEGNGSEWFTIPKRKASNIWNFNYTLDMWQPRPRRKGADELTLEDWIITTTYDSGHWSLPYFDCGGGNIWMMTYTTPFFGFQNGSFKFKGTSGIDIALRTVDINQCPQQEGEEKNVFAGSSRCRTMTTKCVPIQGKGFRRGSYNCVCKDGYYFPYPGSEHQWFLGTEVEEEYAKKKECLENNYDKFDCKPCAPGCDTCVDDSPCMLSLNWIMRSILLGVSGLIMCCIPILGWFTFHYSDVKVLKAASPVLLRIILLGAFFLYCPLIVGYFNASVVTCILRFWFREIGFSISYGALLLKTWRISVVFRVRSAQRIKISDTDLIKRLLLITFVFAAYLTARTIAGTPRVIEGKSTKDLKAFQCSSDWWDHSAAIAELLFLLWGVRLCIVVRKAPSEFNESRFISWAIYNETLLSLFLNVSMIFLQDPFPADPDLMYLVIFIHTQLTTTVTLTFLFGSKAYLVYKYRGRSTTDSNSHNTMVSKGSKPTFCAKQSSVNLGSMNAAPHSNNYSYSDRIEDAECESLLEKDIQEEFRRLYTQLETLKQRNMKIGNRHLQHKLSAMTEAAQKDDSPNSVPSTPSVNGKRVVINLDNYKEATTL</sequence>
<comment type="similarity">
    <text evidence="2">Belongs to the G-protein coupled receptor 3 family.</text>
</comment>
<keyword evidence="15" id="KW-0966">Cell projection</keyword>
<dbReference type="InterPro" id="IPR054714">
    <property type="entry name" value="GPR158_179_extracellular"/>
</dbReference>
<keyword evidence="8" id="KW-0297">G-protein coupled receptor</keyword>
<dbReference type="PRINTS" id="PR00248">
    <property type="entry name" value="GPCRMGR"/>
</dbReference>
<evidence type="ECO:0000256" key="18">
    <source>
        <dbReference type="SAM" id="Phobius"/>
    </source>
</evidence>
<dbReference type="InterPro" id="IPR000337">
    <property type="entry name" value="GPCR_3"/>
</dbReference>
<dbReference type="Proteomes" id="UP001186944">
    <property type="component" value="Unassembled WGS sequence"/>
</dbReference>
<feature type="domain" description="G-protein coupled receptors family 3 profile" evidence="19">
    <location>
        <begin position="424"/>
        <end position="663"/>
    </location>
</feature>
<evidence type="ECO:0000256" key="1">
    <source>
        <dbReference type="ARBA" id="ARBA00004487"/>
    </source>
</evidence>
<evidence type="ECO:0000256" key="16">
    <source>
        <dbReference type="ARBA" id="ARBA00034104"/>
    </source>
</evidence>
<keyword evidence="21" id="KW-1185">Reference proteome</keyword>
<evidence type="ECO:0000256" key="12">
    <source>
        <dbReference type="ARBA" id="ARBA00023180"/>
    </source>
</evidence>
<reference evidence="20" key="1">
    <citation type="submission" date="2019-08" db="EMBL/GenBank/DDBJ databases">
        <title>The improved chromosome-level genome for the pearl oyster Pinctada fucata martensii using PacBio sequencing and Hi-C.</title>
        <authorList>
            <person name="Zheng Z."/>
        </authorList>
    </citation>
    <scope>NUCLEOTIDE SEQUENCE</scope>
    <source>
        <strain evidence="20">ZZ-2019</strain>
        <tissue evidence="20">Adductor muscle</tissue>
    </source>
</reference>
<keyword evidence="4 18" id="KW-0812">Transmembrane</keyword>
<dbReference type="GO" id="GO:0043005">
    <property type="term" value="C:neuron projection"/>
    <property type="evidence" value="ECO:0007669"/>
    <property type="project" value="UniProtKB-SubCell"/>
</dbReference>
<evidence type="ECO:0000259" key="19">
    <source>
        <dbReference type="PROSITE" id="PS50259"/>
    </source>
</evidence>
<evidence type="ECO:0000313" key="21">
    <source>
        <dbReference type="Proteomes" id="UP001186944"/>
    </source>
</evidence>
<evidence type="ECO:0000256" key="4">
    <source>
        <dbReference type="ARBA" id="ARBA00022692"/>
    </source>
</evidence>
<protein>
    <recommendedName>
        <fullName evidence="19">G-protein coupled receptors family 3 profile domain-containing protein</fullName>
    </recommendedName>
</protein>
<evidence type="ECO:0000256" key="10">
    <source>
        <dbReference type="ARBA" id="ARBA00023157"/>
    </source>
</evidence>
<evidence type="ECO:0000256" key="8">
    <source>
        <dbReference type="ARBA" id="ARBA00023040"/>
    </source>
</evidence>
<dbReference type="PANTHER" id="PTHR32546:SF29">
    <property type="entry name" value="G-PROTEIN COUPLED RECEPTORS FAMILY 3 PROFILE DOMAIN-CONTAINING PROTEIN"/>
    <property type="match status" value="1"/>
</dbReference>
<dbReference type="AlphaFoldDB" id="A0AA89BKL4"/>
<evidence type="ECO:0000256" key="13">
    <source>
        <dbReference type="ARBA" id="ARBA00023224"/>
    </source>
</evidence>
<evidence type="ECO:0000256" key="15">
    <source>
        <dbReference type="ARBA" id="ARBA00023273"/>
    </source>
</evidence>
<evidence type="ECO:0000256" key="11">
    <source>
        <dbReference type="ARBA" id="ARBA00023170"/>
    </source>
</evidence>
<feature type="transmembrane region" description="Helical" evidence="18">
    <location>
        <begin position="397"/>
        <end position="424"/>
    </location>
</feature>
<keyword evidence="3" id="KW-1003">Cell membrane</keyword>